<keyword evidence="9 11" id="KW-0472">Membrane</keyword>
<accession>A0A094JVZ4</accession>
<evidence type="ECO:0000256" key="4">
    <source>
        <dbReference type="ARBA" id="ARBA00022475"/>
    </source>
</evidence>
<dbReference type="GO" id="GO:0015627">
    <property type="term" value="C:type II protein secretion system complex"/>
    <property type="evidence" value="ECO:0007669"/>
    <property type="project" value="InterPro"/>
</dbReference>
<organism evidence="13 14">
    <name type="scientific">Shewanella mangrovi</name>
    <dbReference type="NCBI Taxonomy" id="1515746"/>
    <lineage>
        <taxon>Bacteria</taxon>
        <taxon>Pseudomonadati</taxon>
        <taxon>Pseudomonadota</taxon>
        <taxon>Gammaproteobacteria</taxon>
        <taxon>Alteromonadales</taxon>
        <taxon>Shewanellaceae</taxon>
        <taxon>Shewanella</taxon>
    </lineage>
</organism>
<comment type="similarity">
    <text evidence="2">Belongs to the GSP C family.</text>
</comment>
<dbReference type="eggNOG" id="COG3031">
    <property type="taxonomic scope" value="Bacteria"/>
</dbReference>
<dbReference type="EMBL" id="JPEO01000015">
    <property type="protein sequence ID" value="KFZ36621.1"/>
    <property type="molecule type" value="Genomic_DNA"/>
</dbReference>
<dbReference type="OrthoDB" id="1491375at2"/>
<evidence type="ECO:0000256" key="5">
    <source>
        <dbReference type="ARBA" id="ARBA00022519"/>
    </source>
</evidence>
<feature type="transmembrane region" description="Helical" evidence="11">
    <location>
        <begin position="21"/>
        <end position="40"/>
    </location>
</feature>
<evidence type="ECO:0000313" key="13">
    <source>
        <dbReference type="EMBL" id="KFZ36621.1"/>
    </source>
</evidence>
<comment type="subcellular location">
    <subcellularLocation>
        <location evidence="1">Cell inner membrane</location>
    </subcellularLocation>
</comment>
<dbReference type="GO" id="GO:0005886">
    <property type="term" value="C:plasma membrane"/>
    <property type="evidence" value="ECO:0007669"/>
    <property type="project" value="UniProtKB-SubCell"/>
</dbReference>
<keyword evidence="3" id="KW-0813">Transport</keyword>
<dbReference type="RefSeq" id="WP_037444417.1">
    <property type="nucleotide sequence ID" value="NZ_JPEO01000015.1"/>
</dbReference>
<keyword evidence="5" id="KW-0997">Cell inner membrane</keyword>
<dbReference type="InterPro" id="IPR036034">
    <property type="entry name" value="PDZ_sf"/>
</dbReference>
<dbReference type="SUPFAM" id="SSF50156">
    <property type="entry name" value="PDZ domain-like"/>
    <property type="match status" value="1"/>
</dbReference>
<dbReference type="Gene3D" id="2.30.30.830">
    <property type="match status" value="1"/>
</dbReference>
<dbReference type="Pfam" id="PF11356">
    <property type="entry name" value="T2SSC"/>
    <property type="match status" value="1"/>
</dbReference>
<comment type="caution">
    <text evidence="13">The sequence shown here is derived from an EMBL/GenBank/DDBJ whole genome shotgun (WGS) entry which is preliminary data.</text>
</comment>
<dbReference type="NCBIfam" id="TIGR01713">
    <property type="entry name" value="typeII_sec_gspC"/>
    <property type="match status" value="1"/>
</dbReference>
<evidence type="ECO:0000256" key="3">
    <source>
        <dbReference type="ARBA" id="ARBA00022448"/>
    </source>
</evidence>
<keyword evidence="8 11" id="KW-1133">Transmembrane helix</keyword>
<feature type="domain" description="Type II secretion system protein GspC N-terminal" evidence="12">
    <location>
        <begin position="25"/>
        <end position="166"/>
    </location>
</feature>
<keyword evidence="6 11" id="KW-0812">Transmembrane</keyword>
<keyword evidence="14" id="KW-1185">Reference proteome</keyword>
<evidence type="ECO:0000256" key="1">
    <source>
        <dbReference type="ARBA" id="ARBA00004533"/>
    </source>
</evidence>
<gene>
    <name evidence="13" type="ORF">HR45_15085</name>
</gene>
<evidence type="ECO:0000256" key="8">
    <source>
        <dbReference type="ARBA" id="ARBA00022989"/>
    </source>
</evidence>
<keyword evidence="7" id="KW-0653">Protein transport</keyword>
<keyword evidence="10" id="KW-0175">Coiled coil</keyword>
<dbReference type="InterPro" id="IPR001639">
    <property type="entry name" value="T2SS_protein-GspC"/>
</dbReference>
<evidence type="ECO:0000256" key="9">
    <source>
        <dbReference type="ARBA" id="ARBA00023136"/>
    </source>
</evidence>
<evidence type="ECO:0000313" key="14">
    <source>
        <dbReference type="Proteomes" id="UP000029264"/>
    </source>
</evidence>
<dbReference type="Gene3D" id="2.30.42.10">
    <property type="match status" value="1"/>
</dbReference>
<sequence>MDLLDKAIAQASRVPARQASNLVFWLLLVLAIYLAAQVTWKAIPASPSTTKWQPTPVSVSQGSIVDIAAIKNLGLFGKADATDVAQRANQAPVLITDAPKTNLSILLTGVVASTAERRGVAVIQSAGSQDTYGLGDKIKGTSASLKEVYADRIIITNNGRYETLMLDGLEFNAGEDANSQLQQAKSEAQNVAEDAAAIRDDVLANPDKLSDYIAVSPVQQDGELVGYRLNPGKNAAAFNSAGFKPNDLAKSINGYDLTDASQALEIMGQLAELTDISVMVERENQLIEISLSLPQ</sequence>
<evidence type="ECO:0000259" key="12">
    <source>
        <dbReference type="Pfam" id="PF11356"/>
    </source>
</evidence>
<dbReference type="STRING" id="1515746.HR45_15085"/>
<dbReference type="InterPro" id="IPR024961">
    <property type="entry name" value="T2SS_GspC_N"/>
</dbReference>
<evidence type="ECO:0000256" key="7">
    <source>
        <dbReference type="ARBA" id="ARBA00022927"/>
    </source>
</evidence>
<reference evidence="13 14" key="1">
    <citation type="submission" date="2014-06" db="EMBL/GenBank/DDBJ databases">
        <title>Shewanella sp. YQH10.</title>
        <authorList>
            <person name="Liu Y."/>
            <person name="Zeng R."/>
        </authorList>
    </citation>
    <scope>NUCLEOTIDE SEQUENCE [LARGE SCALE GENOMIC DNA]</scope>
    <source>
        <strain evidence="13 14">YQH10</strain>
    </source>
</reference>
<evidence type="ECO:0000256" key="10">
    <source>
        <dbReference type="SAM" id="Coils"/>
    </source>
</evidence>
<proteinExistence type="inferred from homology"/>
<feature type="coiled-coil region" evidence="10">
    <location>
        <begin position="174"/>
        <end position="201"/>
    </location>
</feature>
<dbReference type="GO" id="GO:0015628">
    <property type="term" value="P:protein secretion by the type II secretion system"/>
    <property type="evidence" value="ECO:0007669"/>
    <property type="project" value="InterPro"/>
</dbReference>
<name>A0A094JVZ4_9GAMM</name>
<dbReference type="Proteomes" id="UP000029264">
    <property type="component" value="Unassembled WGS sequence"/>
</dbReference>
<dbReference type="AlphaFoldDB" id="A0A094JVZ4"/>
<protein>
    <submittedName>
        <fullName evidence="13">General secretion pathway protein GspC</fullName>
    </submittedName>
</protein>
<evidence type="ECO:0000256" key="6">
    <source>
        <dbReference type="ARBA" id="ARBA00022692"/>
    </source>
</evidence>
<evidence type="ECO:0000256" key="11">
    <source>
        <dbReference type="SAM" id="Phobius"/>
    </source>
</evidence>
<keyword evidence="4" id="KW-1003">Cell membrane</keyword>
<evidence type="ECO:0000256" key="2">
    <source>
        <dbReference type="ARBA" id="ARBA00007986"/>
    </source>
</evidence>